<gene>
    <name evidence="1" type="ORF">MRATA1EN3_LOCUS5243</name>
</gene>
<dbReference type="Proteomes" id="UP001162501">
    <property type="component" value="Chromosome 13"/>
</dbReference>
<sequence length="1742" mass="187414">MALSGHLSLQRLCVLLLGTVVGGQVLELRLKDGAHRCEGRVEAKYKGEWGTVYAKYWFTISAEVVCRQLECGVAIGAPRGSYFGPRLGPIWFLYESCESIDIESSLKLYMCIYMDFKNYNDTYSHDQDIGAVCSGSVRLIGGDRPCSGRVEVHTGKAWIPVSDGNFTLPTAQVICAELGCGKAVSVLKHMPFRESDGQVWAEEFRCEGEEPELRVCPRVPCPGGTCHHSGAAQVVCSAYSEVRLMTNGSSQCEGQVEMNISGRWRALCASHWSLANANVVCHQLGCGVAISTPKGPHLVGRDDQISTAQFHCLGAESFLWSCPVTALGGSDCSHGNMASVICSGNQTQVPQCSDSLSEPTGSAASEESAYCSDSRQLRLVDGGGPCAGRVEILDQGSWGTICDDGWDLDDARVVCKQLGCGEALNATGSAHFGAGSGPIWLDDLNCTGNESHVWRCPSRGWGRHDCRHKQDAGVVCSDSRQLRLVDGGGPCAGRVEILDQGSWGTICDNGWDLDDARVVCRQLGCGEALNATGSAHFGEGPGPIWLETLDCTGKESHVWKCPSQGWRVHNCSHEKDAGVVCSDSRQLRLVDGGGLCAGRVEILDQGSWGTICDDGWDLDDARVVCRQLGCGEALNATGSAHFGEGPGPIWLDDLNCTGKESHVWRCSSQGWGRHDCRHKEDAGVICSDSRQLRLVDGGGPCAGRVEILDQGSWGTICDDGWDLDDARVVCKQLGCGEALNATRSAHFGAGSGPIWLDDLNCTGNESNVWSCPSRGWGRHDCRHKEDAGVICSGSKQLRLVDGGGSCAGRVEILDQGSWGTICDDGWDLDDARVVCRQLGCGGALDALKFAQLGQGSGPIWLDELNCGGKESHVWRCPSRGWGRHDCEHAEDAGVVCSDSRQLRLVDGGGPCAGRVEILDQGSWGTICDDGWDLDDARVVCRQLGCGEAVNATRSAHFGAGSGPIWLDDLNCTGNESHVWRCPSQGWGRHDCRHKEDAGVICSDSRQLRLVDGGGPCAGRVEILDQGSWGTICDDGWDLDDARVVCRQLGCGEALNATGSAHFGAGSGPIWLNNLNCTGNESHVWKCPSRGWGQHDCRHKQDAGVICSGSKQLRLVDGDSSCTGRVEILDQGSWGTICDDGWDLDDARVVCRQLGCGGALDALKFAQLGQGSGPIWLDDLNCRGKESHVWRCPSRGWGRHDCEHAEDAGVVCSGRRQLRLVDGGGPCAGRVEILDQGSWGTICDDGWDLDDARVVCRQLGCGEAVNATGSAHFGAGSGPIWLDDLNCAGNESHVWRCPSQGWGRHDCRHKEDAGVICSEFLALRMVSEDQQCAGWLEVFYNGTWGSVCRSPMEDITVSMICRQLGCGDSGSLNSSVALREGSRPRWVDGIKCRKTDTSLWQCPSDPWNYNSCSPKEEAYILCAGGRHQSCPAAAPCTDREKLRLRGGDSECSGRVEVWHNGSWGTVCDDSWSLAEAEVVCQQLGCGPALEAVRAAAFGPGSGSIWLDEVQCGGRESSLWDCAAVPWGQSDCKHEEDAGVRCSGETTSNPLPGIFSLPGVLCLILGSLLFLVLIILVTQVLRWRAERRALSSYEDALAEAVYEELDYLVTQKEGLLGSPGKCLYDSVNKMPCYMRDDEDNNDHRSAPGNRDQRTDVRGEDYDDAKEVPLPGAPSASQGSEEEVTPEKVDTTRSSQTGSSLNISREATDPGEEEESPWLLQGEEADTEYDDVELSALETSIVTFP</sequence>
<reference evidence="1" key="1">
    <citation type="submission" date="2023-05" db="EMBL/GenBank/DDBJ databases">
        <authorList>
            <consortium name="ELIXIR-Norway"/>
        </authorList>
    </citation>
    <scope>NUCLEOTIDE SEQUENCE</scope>
</reference>
<proteinExistence type="predicted"/>
<name>A0ACB0E099_RANTA</name>
<dbReference type="EMBL" id="OX596097">
    <property type="protein sequence ID" value="CAI9694030.1"/>
    <property type="molecule type" value="Genomic_DNA"/>
</dbReference>
<organism evidence="1 2">
    <name type="scientific">Rangifer tarandus platyrhynchus</name>
    <name type="common">Svalbard reindeer</name>
    <dbReference type="NCBI Taxonomy" id="3082113"/>
    <lineage>
        <taxon>Eukaryota</taxon>
        <taxon>Metazoa</taxon>
        <taxon>Chordata</taxon>
        <taxon>Craniata</taxon>
        <taxon>Vertebrata</taxon>
        <taxon>Euteleostomi</taxon>
        <taxon>Mammalia</taxon>
        <taxon>Eutheria</taxon>
        <taxon>Laurasiatheria</taxon>
        <taxon>Artiodactyla</taxon>
        <taxon>Ruminantia</taxon>
        <taxon>Pecora</taxon>
        <taxon>Cervidae</taxon>
        <taxon>Odocoileinae</taxon>
        <taxon>Rangifer</taxon>
    </lineage>
</organism>
<evidence type="ECO:0000313" key="2">
    <source>
        <dbReference type="Proteomes" id="UP001162501"/>
    </source>
</evidence>
<accession>A0ACB0E099</accession>
<evidence type="ECO:0000313" key="1">
    <source>
        <dbReference type="EMBL" id="CAI9694030.1"/>
    </source>
</evidence>
<protein>
    <submittedName>
        <fullName evidence="1">Uncharacterized protein</fullName>
    </submittedName>
</protein>